<sequence>MLMMPTFNAAQKGKAPANVGASTRVSPPPDPNRPVRPYPPAAITINAIFNVDHVAAHRQVVKVDGISHQPSSSILLIFCHEDLPCMGNPHNDPIVVTSRVADFDVRPISYLNPPSFKWASSKTNLLHAGTREVNDVYRLPSTQLGLSQRHTSSPTH</sequence>
<name>A0A2I0B874_9ASPA</name>
<reference evidence="2 3" key="1">
    <citation type="journal article" date="2017" name="Nature">
        <title>The Apostasia genome and the evolution of orchids.</title>
        <authorList>
            <person name="Zhang G.Q."/>
            <person name="Liu K.W."/>
            <person name="Li Z."/>
            <person name="Lohaus R."/>
            <person name="Hsiao Y.Y."/>
            <person name="Niu S.C."/>
            <person name="Wang J.Y."/>
            <person name="Lin Y.C."/>
            <person name="Xu Q."/>
            <person name="Chen L.J."/>
            <person name="Yoshida K."/>
            <person name="Fujiwara S."/>
            <person name="Wang Z.W."/>
            <person name="Zhang Y.Q."/>
            <person name="Mitsuda N."/>
            <person name="Wang M."/>
            <person name="Liu G.H."/>
            <person name="Pecoraro L."/>
            <person name="Huang H.X."/>
            <person name="Xiao X.J."/>
            <person name="Lin M."/>
            <person name="Wu X.Y."/>
            <person name="Wu W.L."/>
            <person name="Chen Y.Y."/>
            <person name="Chang S.B."/>
            <person name="Sakamoto S."/>
            <person name="Ohme-Takagi M."/>
            <person name="Yagi M."/>
            <person name="Zeng S.J."/>
            <person name="Shen C.Y."/>
            <person name="Yeh C.M."/>
            <person name="Luo Y.B."/>
            <person name="Tsai W.C."/>
            <person name="Van de Peer Y."/>
            <person name="Liu Z.J."/>
        </authorList>
    </citation>
    <scope>NUCLEOTIDE SEQUENCE [LARGE SCALE GENOMIC DNA]</scope>
    <source>
        <strain evidence="3">cv. Shenzhen</strain>
        <tissue evidence="2">Stem</tissue>
    </source>
</reference>
<dbReference type="OrthoDB" id="1937476at2759"/>
<protein>
    <submittedName>
        <fullName evidence="2">Uncharacterized protein</fullName>
    </submittedName>
</protein>
<organism evidence="2 3">
    <name type="scientific">Apostasia shenzhenica</name>
    <dbReference type="NCBI Taxonomy" id="1088818"/>
    <lineage>
        <taxon>Eukaryota</taxon>
        <taxon>Viridiplantae</taxon>
        <taxon>Streptophyta</taxon>
        <taxon>Embryophyta</taxon>
        <taxon>Tracheophyta</taxon>
        <taxon>Spermatophyta</taxon>
        <taxon>Magnoliopsida</taxon>
        <taxon>Liliopsida</taxon>
        <taxon>Asparagales</taxon>
        <taxon>Orchidaceae</taxon>
        <taxon>Apostasioideae</taxon>
        <taxon>Apostasia</taxon>
    </lineage>
</organism>
<keyword evidence="3" id="KW-1185">Reference proteome</keyword>
<feature type="region of interest" description="Disordered" evidence="1">
    <location>
        <begin position="1"/>
        <end position="34"/>
    </location>
</feature>
<accession>A0A2I0B874</accession>
<dbReference type="AlphaFoldDB" id="A0A2I0B874"/>
<dbReference type="EMBL" id="KZ451906">
    <property type="protein sequence ID" value="PKA63951.1"/>
    <property type="molecule type" value="Genomic_DNA"/>
</dbReference>
<evidence type="ECO:0000313" key="2">
    <source>
        <dbReference type="EMBL" id="PKA63951.1"/>
    </source>
</evidence>
<dbReference type="Proteomes" id="UP000236161">
    <property type="component" value="Unassembled WGS sequence"/>
</dbReference>
<gene>
    <name evidence="2" type="ORF">AXF42_Ash004962</name>
</gene>
<proteinExistence type="predicted"/>
<evidence type="ECO:0000313" key="3">
    <source>
        <dbReference type="Proteomes" id="UP000236161"/>
    </source>
</evidence>
<evidence type="ECO:0000256" key="1">
    <source>
        <dbReference type="SAM" id="MobiDB-lite"/>
    </source>
</evidence>